<dbReference type="AlphaFoldDB" id="A0A160THU1"/>
<evidence type="ECO:0000313" key="4">
    <source>
        <dbReference type="EMBL" id="CUS44485.1"/>
    </source>
</evidence>
<dbReference type="PANTHER" id="PTHR43344:SF13">
    <property type="entry name" value="PHOSPHATASE RV3661-RELATED"/>
    <property type="match status" value="1"/>
</dbReference>
<dbReference type="PANTHER" id="PTHR43344">
    <property type="entry name" value="PHOSPHOSERINE PHOSPHATASE"/>
    <property type="match status" value="1"/>
</dbReference>
<dbReference type="Gene3D" id="1.20.1440.100">
    <property type="entry name" value="SG protein - dephosphorylation function"/>
    <property type="match status" value="1"/>
</dbReference>
<dbReference type="Gene3D" id="3.40.50.1000">
    <property type="entry name" value="HAD superfamily/HAD-like"/>
    <property type="match status" value="1"/>
</dbReference>
<dbReference type="InterPro" id="IPR006385">
    <property type="entry name" value="HAD_hydro_SerB1"/>
</dbReference>
<proteinExistence type="predicted"/>
<reference evidence="4" key="1">
    <citation type="submission" date="2015-10" db="EMBL/GenBank/DDBJ databases">
        <authorList>
            <person name="Gilbert D.G."/>
        </authorList>
    </citation>
    <scope>NUCLEOTIDE SEQUENCE</scope>
</reference>
<dbReference type="NCBIfam" id="TIGR01490">
    <property type="entry name" value="HAD-SF-IB-hyp1"/>
    <property type="match status" value="1"/>
</dbReference>
<gene>
    <name evidence="4" type="ORF">MGWOODY_Smn3578</name>
</gene>
<keyword evidence="1" id="KW-0479">Metal-binding</keyword>
<dbReference type="InterPro" id="IPR036412">
    <property type="entry name" value="HAD-like_sf"/>
</dbReference>
<dbReference type="SUPFAM" id="SSF56784">
    <property type="entry name" value="HAD-like"/>
    <property type="match status" value="1"/>
</dbReference>
<dbReference type="EMBL" id="CZQE01000154">
    <property type="protein sequence ID" value="CUS44485.1"/>
    <property type="molecule type" value="Genomic_DNA"/>
</dbReference>
<evidence type="ECO:0000256" key="3">
    <source>
        <dbReference type="ARBA" id="ARBA00022842"/>
    </source>
</evidence>
<dbReference type="GO" id="GO:0016787">
    <property type="term" value="F:hydrolase activity"/>
    <property type="evidence" value="ECO:0007669"/>
    <property type="project" value="UniProtKB-KW"/>
</dbReference>
<dbReference type="NCBIfam" id="TIGR01488">
    <property type="entry name" value="HAD-SF-IB"/>
    <property type="match status" value="1"/>
</dbReference>
<evidence type="ECO:0000256" key="1">
    <source>
        <dbReference type="ARBA" id="ARBA00022723"/>
    </source>
</evidence>
<protein>
    <submittedName>
        <fullName evidence="4">Phosphoserine phosphatase</fullName>
        <ecNumber evidence="4">3.1.3.3</ecNumber>
    </submittedName>
</protein>
<dbReference type="InterPro" id="IPR023214">
    <property type="entry name" value="HAD_sf"/>
</dbReference>
<keyword evidence="2 4" id="KW-0378">Hydrolase</keyword>
<accession>A0A160THU1</accession>
<organism evidence="4">
    <name type="scientific">hydrothermal vent metagenome</name>
    <dbReference type="NCBI Taxonomy" id="652676"/>
    <lineage>
        <taxon>unclassified sequences</taxon>
        <taxon>metagenomes</taxon>
        <taxon>ecological metagenomes</taxon>
    </lineage>
</organism>
<sequence length="228" mass="25090">MQKSAPHKLAIYDMDKTITHAPTWTSFLISTARRQAPWRLALLPLAAVATGAYAMKAIDRARLKQVTQRLLLGRAMRDAQAKRAAARFAESVVASGVFAGARAQIAADKAAGYRLVMATASYRFYASEIADRLGFDDVIGTEVERAGDRLRARIAGENCYGPAKLRMIQAWMAANGIDRADTAIRFYSDHVSDAPVLDWADEAFAVNAHGPLRALAREKGWPIVDWER</sequence>
<keyword evidence="3" id="KW-0460">Magnesium</keyword>
<dbReference type="EC" id="3.1.3.3" evidence="4"/>
<dbReference type="GO" id="GO:0046872">
    <property type="term" value="F:metal ion binding"/>
    <property type="evidence" value="ECO:0007669"/>
    <property type="project" value="UniProtKB-KW"/>
</dbReference>
<evidence type="ECO:0000256" key="2">
    <source>
        <dbReference type="ARBA" id="ARBA00022801"/>
    </source>
</evidence>
<dbReference type="Pfam" id="PF12710">
    <property type="entry name" value="HAD"/>
    <property type="match status" value="1"/>
</dbReference>
<dbReference type="InterPro" id="IPR050582">
    <property type="entry name" value="HAD-like_SerB"/>
</dbReference>
<name>A0A160THU1_9ZZZZ</name>